<dbReference type="PANTHER" id="PTHR45677">
    <property type="entry name" value="GLUTAMATE DECARBOXYLASE-RELATED"/>
    <property type="match status" value="1"/>
</dbReference>
<dbReference type="PANTHER" id="PTHR45677:SF8">
    <property type="entry name" value="CYSTEINE SULFINIC ACID DECARBOXYLASE"/>
    <property type="match status" value="1"/>
</dbReference>
<keyword evidence="5 6" id="KW-0456">Lyase</keyword>
<sequence>MDLDALVRPILDLLRRADARDPRISDLAGPDAHADAFAALGVPLSLGPGEPPVDPAALARTIEAIIARSVRTLHPRFFNQNFAGADPIAVVGDFLGAALNTTMATYEAAPVFTLMERQVLARLAALAGWSAHEGLFVPGGSYSNLYALQLARLRVDPDARERGHDGAARVAFTSAHGHYSLEKSVVLLGLGRRALIKVACDERGRMRPDALAAAIDDALARGQRPFFVNATAGTTVLGGFDPLPALADLAERHGLWLHVDGSFGASALFSPAQAHLMAGVERADSLAWNLHKMLGATQQCAAFLVRGTGALRPAFAAGADYLFQPDKPFAELDSGDTTFQCARRVDALKAWLLWKARGEPGFAARIDHAVALADSCAARIAGDPRFRLAAPPSWVNVCFWWLPPALRPLPARTADVDAVLHDLAPRIKAAMLRRGEAMLGFQPVDGGPNCFRLLFINPATTTADIEATLELLDACGREASAAGA</sequence>
<comment type="cofactor">
    <cofactor evidence="1 6">
        <name>pyridoxal 5'-phosphate</name>
        <dbReference type="ChEBI" id="CHEBI:597326"/>
    </cofactor>
</comment>
<keyword evidence="4 6" id="KW-0663">Pyridoxal phosphate</keyword>
<gene>
    <name evidence="7" type="ORF">POL25_35480</name>
</gene>
<dbReference type="InterPro" id="IPR002129">
    <property type="entry name" value="PyrdxlP-dep_de-COase"/>
</dbReference>
<dbReference type="InterPro" id="IPR015421">
    <property type="entry name" value="PyrdxlP-dep_Trfase_major"/>
</dbReference>
<dbReference type="InterPro" id="IPR015424">
    <property type="entry name" value="PyrdxlP-dep_Trfase"/>
</dbReference>
<dbReference type="SUPFAM" id="SSF53383">
    <property type="entry name" value="PLP-dependent transferases"/>
    <property type="match status" value="1"/>
</dbReference>
<evidence type="ECO:0000256" key="4">
    <source>
        <dbReference type="ARBA" id="ARBA00022898"/>
    </source>
</evidence>
<proteinExistence type="inferred from homology"/>
<keyword evidence="8" id="KW-1185">Reference proteome</keyword>
<evidence type="ECO:0000256" key="5">
    <source>
        <dbReference type="ARBA" id="ARBA00023239"/>
    </source>
</evidence>
<dbReference type="Gene3D" id="3.90.1150.170">
    <property type="match status" value="1"/>
</dbReference>
<evidence type="ECO:0000313" key="7">
    <source>
        <dbReference type="EMBL" id="MDC0722247.1"/>
    </source>
</evidence>
<dbReference type="Gene3D" id="3.40.640.10">
    <property type="entry name" value="Type I PLP-dependent aspartate aminotransferase-like (Major domain)"/>
    <property type="match status" value="1"/>
</dbReference>
<evidence type="ECO:0000313" key="8">
    <source>
        <dbReference type="Proteomes" id="UP001221686"/>
    </source>
</evidence>
<name>A0ABT5E8Q5_9BACT</name>
<reference evidence="7 8" key="1">
    <citation type="submission" date="2022-11" db="EMBL/GenBank/DDBJ databases">
        <title>Minimal conservation of predation-associated metabolite biosynthetic gene clusters underscores biosynthetic potential of Myxococcota including descriptions for ten novel species: Archangium lansinium sp. nov., Myxococcus landrumus sp. nov., Nannocystis bai.</title>
        <authorList>
            <person name="Ahearne A."/>
            <person name="Stevens C."/>
            <person name="Dowd S."/>
        </authorList>
    </citation>
    <scope>NUCLEOTIDE SEQUENCE [LARGE SCALE GENOMIC DNA]</scope>
    <source>
        <strain evidence="7 8">BB15-2</strain>
    </source>
</reference>
<evidence type="ECO:0000256" key="3">
    <source>
        <dbReference type="ARBA" id="ARBA00022793"/>
    </source>
</evidence>
<comment type="similarity">
    <text evidence="2 6">Belongs to the group II decarboxylase family.</text>
</comment>
<dbReference type="EMBL" id="JAQNDL010000003">
    <property type="protein sequence ID" value="MDC0722247.1"/>
    <property type="molecule type" value="Genomic_DNA"/>
</dbReference>
<dbReference type="Proteomes" id="UP001221686">
    <property type="component" value="Unassembled WGS sequence"/>
</dbReference>
<protein>
    <submittedName>
        <fullName evidence="7">Pyridoxal-dependent decarboxylase</fullName>
    </submittedName>
</protein>
<evidence type="ECO:0000256" key="1">
    <source>
        <dbReference type="ARBA" id="ARBA00001933"/>
    </source>
</evidence>
<accession>A0ABT5E8Q5</accession>
<comment type="caution">
    <text evidence="7">The sequence shown here is derived from an EMBL/GenBank/DDBJ whole genome shotgun (WGS) entry which is preliminary data.</text>
</comment>
<keyword evidence="3" id="KW-0210">Decarboxylase</keyword>
<dbReference type="RefSeq" id="WP_272090782.1">
    <property type="nucleotide sequence ID" value="NZ_JAQNDL010000003.1"/>
</dbReference>
<organism evidence="7 8">
    <name type="scientific">Nannocystis bainbridge</name>
    <dbReference type="NCBI Taxonomy" id="2995303"/>
    <lineage>
        <taxon>Bacteria</taxon>
        <taxon>Pseudomonadati</taxon>
        <taxon>Myxococcota</taxon>
        <taxon>Polyangia</taxon>
        <taxon>Nannocystales</taxon>
        <taxon>Nannocystaceae</taxon>
        <taxon>Nannocystis</taxon>
    </lineage>
</organism>
<dbReference type="Pfam" id="PF00282">
    <property type="entry name" value="Pyridoxal_deC"/>
    <property type="match status" value="1"/>
</dbReference>
<evidence type="ECO:0000256" key="2">
    <source>
        <dbReference type="ARBA" id="ARBA00009533"/>
    </source>
</evidence>
<evidence type="ECO:0000256" key="6">
    <source>
        <dbReference type="RuleBase" id="RU000382"/>
    </source>
</evidence>